<sequence length="292" mass="31112">MTIAGRTGGAPISWGVCEAPDWGYELPADLVLSEMRELGLRATELGPTGYLGTDPADVRARLESRGLRLIGGFLPVPMHVGTPADLDEATAAIRTLAAAGSEVVVLAARSADGSYDRKVPLDDGDWTVLLATLRELQRIAADHGLIPTLHPHVGTAIEDRAAVLRLLDGSDVLLCLDTGHLLIGGMEPLELVELAADRIAHVHLKDVRRSVAATDGSYIEKVRAGLYAPLGDGDLDIAAVVRALEDAGYRGWYVLEQDAALFGPPEPGAGPIRDVRRSVEFLSRLTRAEVAR</sequence>
<evidence type="ECO:0000259" key="1">
    <source>
        <dbReference type="Pfam" id="PF01261"/>
    </source>
</evidence>
<dbReference type="PANTHER" id="PTHR12110:SF41">
    <property type="entry name" value="INOSOSE DEHYDRATASE"/>
    <property type="match status" value="1"/>
</dbReference>
<proteinExistence type="predicted"/>
<dbReference type="Gene3D" id="3.20.20.150">
    <property type="entry name" value="Divalent-metal-dependent TIM barrel enzymes"/>
    <property type="match status" value="1"/>
</dbReference>
<dbReference type="Proteomes" id="UP000612585">
    <property type="component" value="Unassembled WGS sequence"/>
</dbReference>
<comment type="caution">
    <text evidence="2">The sequence shown here is derived from an EMBL/GenBank/DDBJ whole genome shotgun (WGS) entry which is preliminary data.</text>
</comment>
<dbReference type="PANTHER" id="PTHR12110">
    <property type="entry name" value="HYDROXYPYRUVATE ISOMERASE"/>
    <property type="match status" value="1"/>
</dbReference>
<evidence type="ECO:0000313" key="2">
    <source>
        <dbReference type="EMBL" id="GIJ56878.1"/>
    </source>
</evidence>
<dbReference type="EMBL" id="BOPG01000027">
    <property type="protein sequence ID" value="GIJ56878.1"/>
    <property type="molecule type" value="Genomic_DNA"/>
</dbReference>
<dbReference type="Pfam" id="PF01261">
    <property type="entry name" value="AP_endonuc_2"/>
    <property type="match status" value="1"/>
</dbReference>
<accession>A0A8J4E0M5</accession>
<dbReference type="InterPro" id="IPR036237">
    <property type="entry name" value="Xyl_isomerase-like_sf"/>
</dbReference>
<reference evidence="2" key="1">
    <citation type="submission" date="2021-01" db="EMBL/GenBank/DDBJ databases">
        <title>Whole genome shotgun sequence of Virgisporangium aurantiacum NBRC 16421.</title>
        <authorList>
            <person name="Komaki H."/>
            <person name="Tamura T."/>
        </authorList>
    </citation>
    <scope>NUCLEOTIDE SEQUENCE</scope>
    <source>
        <strain evidence="2">NBRC 16421</strain>
    </source>
</reference>
<keyword evidence="3" id="KW-1185">Reference proteome</keyword>
<dbReference type="RefSeq" id="WP_203995831.1">
    <property type="nucleotide sequence ID" value="NZ_BOPG01000027.1"/>
</dbReference>
<gene>
    <name evidence="2" type="ORF">Vau01_043940</name>
</gene>
<evidence type="ECO:0000313" key="3">
    <source>
        <dbReference type="Proteomes" id="UP000612585"/>
    </source>
</evidence>
<protein>
    <submittedName>
        <fullName evidence="2">Inosose dehydratase</fullName>
    </submittedName>
</protein>
<dbReference type="InterPro" id="IPR050312">
    <property type="entry name" value="IolE/XylAMocC-like"/>
</dbReference>
<organism evidence="2 3">
    <name type="scientific">Virgisporangium aurantiacum</name>
    <dbReference type="NCBI Taxonomy" id="175570"/>
    <lineage>
        <taxon>Bacteria</taxon>
        <taxon>Bacillati</taxon>
        <taxon>Actinomycetota</taxon>
        <taxon>Actinomycetes</taxon>
        <taxon>Micromonosporales</taxon>
        <taxon>Micromonosporaceae</taxon>
        <taxon>Virgisporangium</taxon>
    </lineage>
</organism>
<feature type="domain" description="Xylose isomerase-like TIM barrel" evidence="1">
    <location>
        <begin position="34"/>
        <end position="277"/>
    </location>
</feature>
<dbReference type="SUPFAM" id="SSF51658">
    <property type="entry name" value="Xylose isomerase-like"/>
    <property type="match status" value="1"/>
</dbReference>
<dbReference type="InterPro" id="IPR013022">
    <property type="entry name" value="Xyl_isomerase-like_TIM-brl"/>
</dbReference>
<dbReference type="AlphaFoldDB" id="A0A8J4E0M5"/>
<name>A0A8J4E0M5_9ACTN</name>